<evidence type="ECO:0000256" key="3">
    <source>
        <dbReference type="ARBA" id="ARBA00022737"/>
    </source>
</evidence>
<feature type="domain" description="SLH" evidence="8">
    <location>
        <begin position="365"/>
        <end position="428"/>
    </location>
</feature>
<dbReference type="PROSITE" id="PS51910">
    <property type="entry name" value="GH18_2"/>
    <property type="match status" value="1"/>
</dbReference>
<dbReference type="InterPro" id="IPR001579">
    <property type="entry name" value="Glyco_hydro_18_chit_AS"/>
</dbReference>
<dbReference type="PROSITE" id="PS51272">
    <property type="entry name" value="SLH"/>
    <property type="match status" value="2"/>
</dbReference>
<evidence type="ECO:0000313" key="10">
    <source>
        <dbReference type="EMBL" id="MBC5730462.1"/>
    </source>
</evidence>
<dbReference type="InterPro" id="IPR011583">
    <property type="entry name" value="Chitinase_II/V-like_cat"/>
</dbReference>
<dbReference type="InterPro" id="IPR017853">
    <property type="entry name" value="GH"/>
</dbReference>
<dbReference type="PANTHER" id="PTHR11177:SF317">
    <property type="entry name" value="CHITINASE 12-RELATED"/>
    <property type="match status" value="1"/>
</dbReference>
<evidence type="ECO:0000313" key="11">
    <source>
        <dbReference type="Proteomes" id="UP000660021"/>
    </source>
</evidence>
<dbReference type="InterPro" id="IPR050314">
    <property type="entry name" value="Glycosyl_Hydrlase_18"/>
</dbReference>
<sequence length="550" mass="60033">MAPCLHGIMLSVVSSTRNLEKGRNFIMHRRTTRALSFLALLLALFTAFSLVSPGLEAAGGTSSQKKVVGYVPYWRSGYFSQIPYDQVTHLNYAFAIPTAEGGLRPLENAQAARQLIQTAHQKGVKVLLAVGGWSYNGVVLEPTFAAATATEAKRKAFADAIIAMCDQYGFDGVDMDWEHPRLKDGTYRQYEALMLDLAQRLHAKGKLLTSAVLCGVSPEGAVYSDSAAHTDAVLHAVDWINVMAYDGDEGARHSTYQFARYSGDYWHKTRGVPAEKVVLGLPFYARPGGTAYRDILSAVPNAHLSDSVTYQGRTVWYNGLSTIQAKTRYARDELGSVMIWEITQDTSDPTKSLLAAITRTLREDASHPFTDLVPGSWYYEDVCAAYEAGLMKGTGGTSFSPLRTLTRAEGIALASRIHDRHHNGRETISPGSPWYQPYVDYARTQGILTQNLSAAELSAPLTRAEFATFLARSLPGSALPPINTVERIPDLAESDLHGPAVYQLYRAGIFAGSDASGSFRPNSVITRAETAALVARMTDPDRRVSFSLTG</sequence>
<keyword evidence="3" id="KW-0677">Repeat</keyword>
<dbReference type="Pfam" id="PF00704">
    <property type="entry name" value="Glyco_hydro_18"/>
    <property type="match status" value="1"/>
</dbReference>
<dbReference type="Proteomes" id="UP000660021">
    <property type="component" value="Unassembled WGS sequence"/>
</dbReference>
<dbReference type="SUPFAM" id="SSF51445">
    <property type="entry name" value="(Trans)glycosidases"/>
    <property type="match status" value="1"/>
</dbReference>
<comment type="caution">
    <text evidence="10">The sequence shown here is derived from an EMBL/GenBank/DDBJ whole genome shotgun (WGS) entry which is preliminary data.</text>
</comment>
<accession>A0ABR7HSG2</accession>
<dbReference type="SMART" id="SM00636">
    <property type="entry name" value="Glyco_18"/>
    <property type="match status" value="1"/>
</dbReference>
<evidence type="ECO:0000256" key="5">
    <source>
        <dbReference type="ARBA" id="ARBA00023295"/>
    </source>
</evidence>
<dbReference type="EMBL" id="JACOPR010000003">
    <property type="protein sequence ID" value="MBC5730462.1"/>
    <property type="molecule type" value="Genomic_DNA"/>
</dbReference>
<dbReference type="InterPro" id="IPR001223">
    <property type="entry name" value="Glyco_hydro18_cat"/>
</dbReference>
<organism evidence="10 11">
    <name type="scientific">Pseudoflavonifractor hominis</name>
    <dbReference type="NCBI Taxonomy" id="2763059"/>
    <lineage>
        <taxon>Bacteria</taxon>
        <taxon>Bacillati</taxon>
        <taxon>Bacillota</taxon>
        <taxon>Clostridia</taxon>
        <taxon>Eubacteriales</taxon>
        <taxon>Oscillospiraceae</taxon>
        <taxon>Pseudoflavonifractor</taxon>
    </lineage>
</organism>
<keyword evidence="5 6" id="KW-0326">Glycosidase</keyword>
<reference evidence="10 11" key="1">
    <citation type="submission" date="2020-08" db="EMBL/GenBank/DDBJ databases">
        <title>Genome public.</title>
        <authorList>
            <person name="Liu C."/>
            <person name="Sun Q."/>
        </authorList>
    </citation>
    <scope>NUCLEOTIDE SEQUENCE [LARGE SCALE GENOMIC DNA]</scope>
    <source>
        <strain evidence="10 11">New-38</strain>
    </source>
</reference>
<keyword evidence="4 6" id="KW-0378">Hydrolase</keyword>
<feature type="domain" description="SLH" evidence="8">
    <location>
        <begin position="484"/>
        <end position="548"/>
    </location>
</feature>
<name>A0ABR7HSG2_9FIRM</name>
<feature type="domain" description="GH18" evidence="9">
    <location>
        <begin position="65"/>
        <end position="364"/>
    </location>
</feature>
<dbReference type="Gene3D" id="3.40.5.30">
    <property type="entry name" value="(Trans)glycosidases - domain 2"/>
    <property type="match status" value="1"/>
</dbReference>
<dbReference type="PROSITE" id="PS01095">
    <property type="entry name" value="GH18_1"/>
    <property type="match status" value="1"/>
</dbReference>
<evidence type="ECO:0000256" key="7">
    <source>
        <dbReference type="RuleBase" id="RU004453"/>
    </source>
</evidence>
<dbReference type="Pfam" id="PF00395">
    <property type="entry name" value="SLH"/>
    <property type="match status" value="2"/>
</dbReference>
<comment type="catalytic activity">
    <reaction evidence="1">
        <text>Random endo-hydrolysis of N-acetyl-beta-D-glucosaminide (1-&gt;4)-beta-linkages in chitin and chitodextrins.</text>
        <dbReference type="EC" id="3.2.1.14"/>
    </reaction>
</comment>
<dbReference type="PANTHER" id="PTHR11177">
    <property type="entry name" value="CHITINASE"/>
    <property type="match status" value="1"/>
</dbReference>
<evidence type="ECO:0000256" key="4">
    <source>
        <dbReference type="ARBA" id="ARBA00022801"/>
    </source>
</evidence>
<evidence type="ECO:0000259" key="8">
    <source>
        <dbReference type="PROSITE" id="PS51272"/>
    </source>
</evidence>
<protein>
    <recommendedName>
        <fullName evidence="2">chitinase</fullName>
        <ecNumber evidence="2">3.2.1.14</ecNumber>
    </recommendedName>
</protein>
<dbReference type="EC" id="3.2.1.14" evidence="2"/>
<proteinExistence type="inferred from homology"/>
<evidence type="ECO:0000256" key="2">
    <source>
        <dbReference type="ARBA" id="ARBA00012729"/>
    </source>
</evidence>
<comment type="similarity">
    <text evidence="7">Belongs to the glycosyl hydrolase 18 family.</text>
</comment>
<dbReference type="Gene3D" id="3.20.20.80">
    <property type="entry name" value="Glycosidases"/>
    <property type="match status" value="1"/>
</dbReference>
<dbReference type="InterPro" id="IPR001119">
    <property type="entry name" value="SLH_dom"/>
</dbReference>
<keyword evidence="11" id="KW-1185">Reference proteome</keyword>
<evidence type="ECO:0000259" key="9">
    <source>
        <dbReference type="PROSITE" id="PS51910"/>
    </source>
</evidence>
<evidence type="ECO:0000256" key="6">
    <source>
        <dbReference type="RuleBase" id="RU000489"/>
    </source>
</evidence>
<gene>
    <name evidence="10" type="ORF">H8S34_06400</name>
</gene>
<evidence type="ECO:0000256" key="1">
    <source>
        <dbReference type="ARBA" id="ARBA00000822"/>
    </source>
</evidence>